<keyword evidence="2" id="KW-0813">Transport</keyword>
<keyword evidence="3 6" id="KW-0812">Transmembrane</keyword>
<proteinExistence type="predicted"/>
<dbReference type="PANTHER" id="PTHR11101:SF80">
    <property type="entry name" value="PHOSPHATE TRANSPORTER"/>
    <property type="match status" value="1"/>
</dbReference>
<reference evidence="7 8" key="1">
    <citation type="journal article" date="2017" name="Appl. Environ. Microbiol.">
        <title>Parallel evolution of two clades of a major Atlantic endemic Vibrio parahaemolyticus pathogen lineage by independent acquisition of related pathogenicity islands.</title>
        <authorList>
            <person name="Xu F."/>
            <person name="Gonzalez-Escalona N."/>
            <person name="Drees K.P."/>
            <person name="Sebra R.P."/>
            <person name="Cooper V.S."/>
            <person name="Jones S.H."/>
            <person name="Whistler C.A."/>
        </authorList>
    </citation>
    <scope>NUCLEOTIDE SEQUENCE [LARGE SCALE GENOMIC DNA]</scope>
    <source>
        <strain evidence="7 8">MAVP-3</strain>
    </source>
</reference>
<dbReference type="GO" id="GO:0005315">
    <property type="term" value="F:phosphate transmembrane transporter activity"/>
    <property type="evidence" value="ECO:0007669"/>
    <property type="project" value="InterPro"/>
</dbReference>
<dbReference type="Proteomes" id="UP000214596">
    <property type="component" value="Unassembled WGS sequence"/>
</dbReference>
<keyword evidence="4 6" id="KW-1133">Transmembrane helix</keyword>
<feature type="non-terminal residue" evidence="7">
    <location>
        <position position="52"/>
    </location>
</feature>
<dbReference type="Pfam" id="PF01384">
    <property type="entry name" value="PHO4"/>
    <property type="match status" value="1"/>
</dbReference>
<dbReference type="GO" id="GO:0035435">
    <property type="term" value="P:phosphate ion transmembrane transport"/>
    <property type="evidence" value="ECO:0007669"/>
    <property type="project" value="TreeGrafter"/>
</dbReference>
<feature type="transmembrane region" description="Helical" evidence="6">
    <location>
        <begin position="7"/>
        <end position="28"/>
    </location>
</feature>
<dbReference type="EMBL" id="NIXT01002274">
    <property type="protein sequence ID" value="OXE30380.1"/>
    <property type="molecule type" value="Genomic_DNA"/>
</dbReference>
<dbReference type="PANTHER" id="PTHR11101">
    <property type="entry name" value="PHOSPHATE TRANSPORTER"/>
    <property type="match status" value="1"/>
</dbReference>
<keyword evidence="5 6" id="KW-0472">Membrane</keyword>
<evidence type="ECO:0000256" key="6">
    <source>
        <dbReference type="SAM" id="Phobius"/>
    </source>
</evidence>
<evidence type="ECO:0000313" key="8">
    <source>
        <dbReference type="Proteomes" id="UP000214596"/>
    </source>
</evidence>
<name>A0A227J5R2_VIBPH</name>
<evidence type="ECO:0000256" key="4">
    <source>
        <dbReference type="ARBA" id="ARBA00022989"/>
    </source>
</evidence>
<dbReference type="InterPro" id="IPR001204">
    <property type="entry name" value="Phos_transporter"/>
</dbReference>
<evidence type="ECO:0000256" key="2">
    <source>
        <dbReference type="ARBA" id="ARBA00022448"/>
    </source>
</evidence>
<accession>A0A227J5R2</accession>
<evidence type="ECO:0000256" key="3">
    <source>
        <dbReference type="ARBA" id="ARBA00022692"/>
    </source>
</evidence>
<dbReference type="AlphaFoldDB" id="A0A227J5R2"/>
<comment type="caution">
    <text evidence="7">The sequence shown here is derived from an EMBL/GenBank/DDBJ whole genome shotgun (WGS) entry which is preliminary data.</text>
</comment>
<organism evidence="7 8">
    <name type="scientific">Vibrio parahaemolyticus</name>
    <dbReference type="NCBI Taxonomy" id="670"/>
    <lineage>
        <taxon>Bacteria</taxon>
        <taxon>Pseudomonadati</taxon>
        <taxon>Pseudomonadota</taxon>
        <taxon>Gammaproteobacteria</taxon>
        <taxon>Vibrionales</taxon>
        <taxon>Vibrionaceae</taxon>
        <taxon>Vibrio</taxon>
    </lineage>
</organism>
<evidence type="ECO:0000256" key="1">
    <source>
        <dbReference type="ARBA" id="ARBA00004141"/>
    </source>
</evidence>
<protein>
    <submittedName>
        <fullName evidence="7">Anion permease</fullName>
    </submittedName>
</protein>
<evidence type="ECO:0000313" key="7">
    <source>
        <dbReference type="EMBL" id="OXE30380.1"/>
    </source>
</evidence>
<comment type="subcellular location">
    <subcellularLocation>
        <location evidence="1">Membrane</location>
        <topology evidence="1">Multi-pass membrane protein</topology>
    </subcellularLocation>
</comment>
<sequence>MDILANYGTVLIIVAAIFGFMMAIGIGANDVANAMGTSVGSKALTVKQAIII</sequence>
<dbReference type="GO" id="GO:0016020">
    <property type="term" value="C:membrane"/>
    <property type="evidence" value="ECO:0007669"/>
    <property type="project" value="UniProtKB-SubCell"/>
</dbReference>
<evidence type="ECO:0000256" key="5">
    <source>
        <dbReference type="ARBA" id="ARBA00023136"/>
    </source>
</evidence>
<gene>
    <name evidence="7" type="ORF">CA163_23650</name>
</gene>